<evidence type="ECO:0000313" key="2">
    <source>
        <dbReference type="Proteomes" id="UP001597476"/>
    </source>
</evidence>
<reference evidence="2" key="1">
    <citation type="journal article" date="2019" name="Int. J. Syst. Evol. Microbiol.">
        <title>The Global Catalogue of Microorganisms (GCM) 10K type strain sequencing project: providing services to taxonomists for standard genome sequencing and annotation.</title>
        <authorList>
            <consortium name="The Broad Institute Genomics Platform"/>
            <consortium name="The Broad Institute Genome Sequencing Center for Infectious Disease"/>
            <person name="Wu L."/>
            <person name="Ma J."/>
        </authorList>
    </citation>
    <scope>NUCLEOTIDE SEQUENCE [LARGE SCALE GENOMIC DNA]</scope>
    <source>
        <strain evidence="2">KCTC 42398</strain>
    </source>
</reference>
<protein>
    <submittedName>
        <fullName evidence="1">Uncharacterized protein</fullName>
    </submittedName>
</protein>
<dbReference type="EMBL" id="JBHULY010000005">
    <property type="protein sequence ID" value="MFD2724815.1"/>
    <property type="molecule type" value="Genomic_DNA"/>
</dbReference>
<gene>
    <name evidence="1" type="ORF">ACFSR8_01205</name>
</gene>
<comment type="caution">
    <text evidence="1">The sequence shown here is derived from an EMBL/GenBank/DDBJ whole genome shotgun (WGS) entry which is preliminary data.</text>
</comment>
<sequence>MKLLKHILFAISVCVGCIRCASTQKLEKNPPLEIGQISYTEQNANTAVDSIFIPIKSNPQNVQLDSIVFQGKTTGLVLLENKIYVGTFPQKDFIMSDEPYAEHANELPELPPKQFSKLKADEAVIFYELNNKTHYFKVLGVAKQ</sequence>
<evidence type="ECO:0000313" key="1">
    <source>
        <dbReference type="EMBL" id="MFD2724815.1"/>
    </source>
</evidence>
<dbReference type="Proteomes" id="UP001597476">
    <property type="component" value="Unassembled WGS sequence"/>
</dbReference>
<organism evidence="1 2">
    <name type="scientific">Hyunsoonleella rubra</name>
    <dbReference type="NCBI Taxonomy" id="1737062"/>
    <lineage>
        <taxon>Bacteria</taxon>
        <taxon>Pseudomonadati</taxon>
        <taxon>Bacteroidota</taxon>
        <taxon>Flavobacteriia</taxon>
        <taxon>Flavobacteriales</taxon>
        <taxon>Flavobacteriaceae</taxon>
    </lineage>
</organism>
<name>A0ABW5T828_9FLAO</name>
<accession>A0ABW5T828</accession>
<dbReference type="RefSeq" id="WP_380288223.1">
    <property type="nucleotide sequence ID" value="NZ_JBHULY010000005.1"/>
</dbReference>
<keyword evidence="2" id="KW-1185">Reference proteome</keyword>
<proteinExistence type="predicted"/>